<organism evidence="3">
    <name type="scientific">hydrothermal vent metagenome</name>
    <dbReference type="NCBI Taxonomy" id="652676"/>
    <lineage>
        <taxon>unclassified sequences</taxon>
        <taxon>metagenomes</taxon>
        <taxon>ecological metagenomes</taxon>
    </lineage>
</organism>
<gene>
    <name evidence="3" type="ORF">MNBD_ACTINO02-442</name>
</gene>
<sequence>MTMLSFRIDDEDAADVQRFADRLGIDRSQLLRDALRRHLVRLRAEADIAAWIETPLTADETSFGDAADWGPAEDWSDWVDAAR</sequence>
<dbReference type="InterPro" id="IPR002145">
    <property type="entry name" value="CopG"/>
</dbReference>
<evidence type="ECO:0000313" key="3">
    <source>
        <dbReference type="EMBL" id="VAV95196.1"/>
    </source>
</evidence>
<dbReference type="EMBL" id="UOEK01000071">
    <property type="protein sequence ID" value="VAV95196.1"/>
    <property type="molecule type" value="Genomic_DNA"/>
</dbReference>
<dbReference type="GO" id="GO:0006355">
    <property type="term" value="P:regulation of DNA-templated transcription"/>
    <property type="evidence" value="ECO:0007669"/>
    <property type="project" value="InterPro"/>
</dbReference>
<feature type="region of interest" description="Disordered" evidence="1">
    <location>
        <begin position="62"/>
        <end position="83"/>
    </location>
</feature>
<evidence type="ECO:0000259" key="2">
    <source>
        <dbReference type="Pfam" id="PF01402"/>
    </source>
</evidence>
<feature type="domain" description="Ribbon-helix-helix protein CopG" evidence="2">
    <location>
        <begin position="4"/>
        <end position="41"/>
    </location>
</feature>
<dbReference type="AlphaFoldDB" id="A0A3B0S2W9"/>
<proteinExistence type="predicted"/>
<reference evidence="3" key="1">
    <citation type="submission" date="2018-06" db="EMBL/GenBank/DDBJ databases">
        <authorList>
            <person name="Zhirakovskaya E."/>
        </authorList>
    </citation>
    <scope>NUCLEOTIDE SEQUENCE</scope>
</reference>
<accession>A0A3B0S2W9</accession>
<name>A0A3B0S2W9_9ZZZZ</name>
<dbReference type="Pfam" id="PF01402">
    <property type="entry name" value="RHH_1"/>
    <property type="match status" value="1"/>
</dbReference>
<evidence type="ECO:0000256" key="1">
    <source>
        <dbReference type="SAM" id="MobiDB-lite"/>
    </source>
</evidence>
<protein>
    <recommendedName>
        <fullName evidence="2">Ribbon-helix-helix protein CopG domain-containing protein</fullName>
    </recommendedName>
</protein>